<name>G5ACI9_PHYSP</name>
<dbReference type="InParanoid" id="G5ACI9"/>
<protein>
    <recommendedName>
        <fullName evidence="3">Helicase-associated domain-containing protein</fullName>
    </recommendedName>
</protein>
<dbReference type="Proteomes" id="UP000002640">
    <property type="component" value="Unassembled WGS sequence"/>
</dbReference>
<evidence type="ECO:0008006" key="3">
    <source>
        <dbReference type="Google" id="ProtNLM"/>
    </source>
</evidence>
<accession>G5ACI9</accession>
<dbReference type="PANTHER" id="PTHR37066">
    <property type="entry name" value="HELICASE-ASSOCIATED"/>
    <property type="match status" value="1"/>
</dbReference>
<dbReference type="PANTHER" id="PTHR37066:SF1">
    <property type="entry name" value="LNS2_PITP DOMAIN-CONTAINING PROTEIN"/>
    <property type="match status" value="1"/>
</dbReference>
<reference evidence="1 2" key="1">
    <citation type="journal article" date="2006" name="Science">
        <title>Phytophthora genome sequences uncover evolutionary origins and mechanisms of pathogenesis.</title>
        <authorList>
            <person name="Tyler B.M."/>
            <person name="Tripathy S."/>
            <person name="Zhang X."/>
            <person name="Dehal P."/>
            <person name="Jiang R.H."/>
            <person name="Aerts A."/>
            <person name="Arredondo F.D."/>
            <person name="Baxter L."/>
            <person name="Bensasson D."/>
            <person name="Beynon J.L."/>
            <person name="Chapman J."/>
            <person name="Damasceno C.M."/>
            <person name="Dorrance A.E."/>
            <person name="Dou D."/>
            <person name="Dickerman A.W."/>
            <person name="Dubchak I.L."/>
            <person name="Garbelotto M."/>
            <person name="Gijzen M."/>
            <person name="Gordon S.G."/>
            <person name="Govers F."/>
            <person name="Grunwald N.J."/>
            <person name="Huang W."/>
            <person name="Ivors K.L."/>
            <person name="Jones R.W."/>
            <person name="Kamoun S."/>
            <person name="Krampis K."/>
            <person name="Lamour K.H."/>
            <person name="Lee M.K."/>
            <person name="McDonald W.H."/>
            <person name="Medina M."/>
            <person name="Meijer H.J."/>
            <person name="Nordberg E.K."/>
            <person name="Maclean D.J."/>
            <person name="Ospina-Giraldo M.D."/>
            <person name="Morris P.F."/>
            <person name="Phuntumart V."/>
            <person name="Putnam N.H."/>
            <person name="Rash S."/>
            <person name="Rose J.K."/>
            <person name="Sakihama Y."/>
            <person name="Salamov A.A."/>
            <person name="Savidor A."/>
            <person name="Scheuring C.F."/>
            <person name="Smith B.M."/>
            <person name="Sobral B.W."/>
            <person name="Terry A."/>
            <person name="Torto-Alalibo T.A."/>
            <person name="Win J."/>
            <person name="Xu Z."/>
            <person name="Zhang H."/>
            <person name="Grigoriev I.V."/>
            <person name="Rokhsar D.S."/>
            <person name="Boore J.L."/>
        </authorList>
    </citation>
    <scope>NUCLEOTIDE SEQUENCE [LARGE SCALE GENOMIC DNA]</scope>
    <source>
        <strain evidence="1 2">P6497</strain>
    </source>
</reference>
<dbReference type="KEGG" id="psoj:PHYSODRAFT_362367"/>
<organism evidence="1 2">
    <name type="scientific">Phytophthora sojae (strain P6497)</name>
    <name type="common">Soybean stem and root rot agent</name>
    <name type="synonym">Phytophthora megasperma f. sp. glycines</name>
    <dbReference type="NCBI Taxonomy" id="1094619"/>
    <lineage>
        <taxon>Eukaryota</taxon>
        <taxon>Sar</taxon>
        <taxon>Stramenopiles</taxon>
        <taxon>Oomycota</taxon>
        <taxon>Peronosporomycetes</taxon>
        <taxon>Peronosporales</taxon>
        <taxon>Peronosporaceae</taxon>
        <taxon>Phytophthora</taxon>
    </lineage>
</organism>
<dbReference type="GeneID" id="20650237"/>
<dbReference type="STRING" id="1094619.G5ACI9"/>
<dbReference type="AlphaFoldDB" id="G5ACI9"/>
<gene>
    <name evidence="1" type="ORF">PHYSODRAFT_362367</name>
</gene>
<evidence type="ECO:0000313" key="1">
    <source>
        <dbReference type="EMBL" id="EGZ07063.1"/>
    </source>
</evidence>
<dbReference type="RefSeq" id="XP_009537827.1">
    <property type="nucleotide sequence ID" value="XM_009539532.1"/>
</dbReference>
<proteinExistence type="predicted"/>
<keyword evidence="2" id="KW-1185">Reference proteome</keyword>
<sequence length="292" mass="34335">MQVFVLPSLRRFYELKGHTDVPTTFRIARSSEWPEHLWDQYLGSTVKNIRQRGDFREQVKGDQDELERLNFSVGLALSNHKHREKVVPAIKARPDEALGLMRNDSEWKWNERIMPALEAFHRLNEHCRVPQAFVVPSDERWPKMSWGLKIGEVVKGIRCRDTYSTQSSRDKTRLVEIGFVWDFHESEWSERIMPALETFHRLKGHCRVPITFVVPSDEDWPRLSWGLSLGKAVSKIRQGAFFTQVSRDKSRLKEFGFVWDFYESEWSERIVVPQSYVVPQDRMITGLDCRGV</sequence>
<evidence type="ECO:0000313" key="2">
    <source>
        <dbReference type="Proteomes" id="UP000002640"/>
    </source>
</evidence>
<dbReference type="EMBL" id="JH159163">
    <property type="protein sequence ID" value="EGZ07063.1"/>
    <property type="molecule type" value="Genomic_DNA"/>
</dbReference>